<dbReference type="RefSeq" id="WP_120749660.1">
    <property type="nucleotide sequence ID" value="NZ_RBAH01000019.1"/>
</dbReference>
<feature type="transmembrane region" description="Helical" evidence="1">
    <location>
        <begin position="36"/>
        <end position="58"/>
    </location>
</feature>
<organism evidence="3 4">
    <name type="scientific">Paenibacillus ginsengarvi</name>
    <dbReference type="NCBI Taxonomy" id="400777"/>
    <lineage>
        <taxon>Bacteria</taxon>
        <taxon>Bacillati</taxon>
        <taxon>Bacillota</taxon>
        <taxon>Bacilli</taxon>
        <taxon>Bacillales</taxon>
        <taxon>Paenibacillaceae</taxon>
        <taxon>Paenibacillus</taxon>
    </lineage>
</organism>
<name>A0A3B0C174_9BACL</name>
<dbReference type="AlphaFoldDB" id="A0A3B0C174"/>
<protein>
    <submittedName>
        <fullName evidence="3">DUF4395 domain-containing protein</fullName>
    </submittedName>
</protein>
<dbReference type="OrthoDB" id="2376580at2"/>
<evidence type="ECO:0000256" key="1">
    <source>
        <dbReference type="SAM" id="Phobius"/>
    </source>
</evidence>
<keyword evidence="1" id="KW-0472">Membrane</keyword>
<dbReference type="PIRSF" id="PIRSF030042">
    <property type="entry name" value="UCP030042"/>
    <property type="match status" value="1"/>
</dbReference>
<keyword evidence="4" id="KW-1185">Reference proteome</keyword>
<accession>A0A3B0C174</accession>
<evidence type="ECO:0000313" key="4">
    <source>
        <dbReference type="Proteomes" id="UP000282311"/>
    </source>
</evidence>
<feature type="domain" description="DUF4395" evidence="2">
    <location>
        <begin position="8"/>
        <end position="132"/>
    </location>
</feature>
<feature type="transmembrane region" description="Helical" evidence="1">
    <location>
        <begin position="79"/>
        <end position="98"/>
    </location>
</feature>
<feature type="transmembrane region" description="Helical" evidence="1">
    <location>
        <begin position="104"/>
        <end position="127"/>
    </location>
</feature>
<reference evidence="3 4" key="1">
    <citation type="journal article" date="2007" name="Int. J. Syst. Evol. Microbiol.">
        <title>Paenibacillus ginsengarvi sp. nov., isolated from soil from ginseng cultivation.</title>
        <authorList>
            <person name="Yoon M.H."/>
            <person name="Ten L.N."/>
            <person name="Im W.T."/>
        </authorList>
    </citation>
    <scope>NUCLEOTIDE SEQUENCE [LARGE SCALE GENOMIC DNA]</scope>
    <source>
        <strain evidence="3 4">KCTC 13059</strain>
    </source>
</reference>
<keyword evidence="1" id="KW-1133">Transmembrane helix</keyword>
<gene>
    <name evidence="3" type="ORF">D7M11_23235</name>
</gene>
<dbReference type="Pfam" id="PF14340">
    <property type="entry name" value="DUF4395"/>
    <property type="match status" value="1"/>
</dbReference>
<dbReference type="InterPro" id="IPR025508">
    <property type="entry name" value="DUF4395"/>
</dbReference>
<comment type="caution">
    <text evidence="3">The sequence shown here is derived from an EMBL/GenBank/DDBJ whole genome shotgun (WGS) entry which is preliminary data.</text>
</comment>
<keyword evidence="1" id="KW-0812">Transmembrane</keyword>
<feature type="transmembrane region" description="Helical" evidence="1">
    <location>
        <begin position="12"/>
        <end position="30"/>
    </location>
</feature>
<evidence type="ECO:0000259" key="2">
    <source>
        <dbReference type="Pfam" id="PF14340"/>
    </source>
</evidence>
<sequence>MSVRPESVPRPLVRANQWVIVIAVVLTWITGKYWLLSVPLLAGAMGVIFDFNPIMRFAKLFLRKPMSGYIPEDKAGQQFNQVIAVTFLLLALLGYSFALPVMGVMFSALVALAAFVAICGFCIGCFIRYRYQLWLKSHFKS</sequence>
<dbReference type="EMBL" id="RBAH01000019">
    <property type="protein sequence ID" value="RKN78224.1"/>
    <property type="molecule type" value="Genomic_DNA"/>
</dbReference>
<dbReference type="InterPro" id="IPR016942">
    <property type="entry name" value="UCP030042"/>
</dbReference>
<proteinExistence type="predicted"/>
<evidence type="ECO:0000313" key="3">
    <source>
        <dbReference type="EMBL" id="RKN78224.1"/>
    </source>
</evidence>
<dbReference type="Proteomes" id="UP000282311">
    <property type="component" value="Unassembled WGS sequence"/>
</dbReference>